<reference evidence="2" key="2">
    <citation type="submission" date="2018-04" db="EMBL/GenBank/DDBJ databases">
        <title>OnivRS2 (Oryza nivara Reference Sequence Version 2).</title>
        <authorList>
            <person name="Zhang J."/>
            <person name="Kudrna D."/>
            <person name="Lee S."/>
            <person name="Talag J."/>
            <person name="Rajasekar S."/>
            <person name="Welchert J."/>
            <person name="Hsing Y.-I."/>
            <person name="Wing R.A."/>
        </authorList>
    </citation>
    <scope>NUCLEOTIDE SEQUENCE [LARGE SCALE GENOMIC DNA]</scope>
    <source>
        <strain evidence="2">SL10</strain>
    </source>
</reference>
<evidence type="ECO:0000313" key="2">
    <source>
        <dbReference type="EnsemblPlants" id="ONIVA03G35220.1"/>
    </source>
</evidence>
<protein>
    <submittedName>
        <fullName evidence="2">Uncharacterized protein</fullName>
    </submittedName>
</protein>
<dbReference type="AlphaFoldDB" id="A0A0E0GTL0"/>
<keyword evidence="3" id="KW-1185">Reference proteome</keyword>
<accession>A0A0E0GTL0</accession>
<feature type="compositionally biased region" description="Basic and acidic residues" evidence="1">
    <location>
        <begin position="1"/>
        <end position="24"/>
    </location>
</feature>
<evidence type="ECO:0000313" key="3">
    <source>
        <dbReference type="Proteomes" id="UP000006591"/>
    </source>
</evidence>
<organism evidence="2">
    <name type="scientific">Oryza nivara</name>
    <name type="common">Indian wild rice</name>
    <name type="synonym">Oryza sativa f. spontanea</name>
    <dbReference type="NCBI Taxonomy" id="4536"/>
    <lineage>
        <taxon>Eukaryota</taxon>
        <taxon>Viridiplantae</taxon>
        <taxon>Streptophyta</taxon>
        <taxon>Embryophyta</taxon>
        <taxon>Tracheophyta</taxon>
        <taxon>Spermatophyta</taxon>
        <taxon>Magnoliopsida</taxon>
        <taxon>Liliopsida</taxon>
        <taxon>Poales</taxon>
        <taxon>Poaceae</taxon>
        <taxon>BOP clade</taxon>
        <taxon>Oryzoideae</taxon>
        <taxon>Oryzeae</taxon>
        <taxon>Oryzinae</taxon>
        <taxon>Oryza</taxon>
    </lineage>
</organism>
<dbReference type="OMA" id="RWICIAR"/>
<feature type="region of interest" description="Disordered" evidence="1">
    <location>
        <begin position="64"/>
        <end position="84"/>
    </location>
</feature>
<dbReference type="Gramene" id="ONIVA03G35220.1">
    <property type="protein sequence ID" value="ONIVA03G35220.1"/>
    <property type="gene ID" value="ONIVA03G35220"/>
</dbReference>
<evidence type="ECO:0000256" key="1">
    <source>
        <dbReference type="SAM" id="MobiDB-lite"/>
    </source>
</evidence>
<dbReference type="EnsemblPlants" id="ONIVA03G35220.1">
    <property type="protein sequence ID" value="ONIVA03G35220.1"/>
    <property type="gene ID" value="ONIVA03G35220"/>
</dbReference>
<dbReference type="Proteomes" id="UP000006591">
    <property type="component" value="Chromosome 3"/>
</dbReference>
<sequence>MVGHSQCREQRKSGERRGEARDPALESTFTQSFYSTALASNGVYVNHGPEVPEVVGDFEAVGREERNGEPATAVKQQLRRRRDKNQAAVQHQGIDWLGVQAIKPSSTWRASVRGETTPLSAAAPAPSRARTKSTAQEAVRSRLGDAVTCIATAQEAGGRSGARNIVERRRRERAQARRAVRWICIAREPQPCSGPTILGLLVSHNTDPAHRAEQTQKLNFYTDVCK</sequence>
<dbReference type="HOGENOM" id="CLU_1226518_0_0_1"/>
<proteinExistence type="predicted"/>
<feature type="region of interest" description="Disordered" evidence="1">
    <location>
        <begin position="1"/>
        <end position="25"/>
    </location>
</feature>
<reference evidence="2" key="1">
    <citation type="submission" date="2015-04" db="UniProtKB">
        <authorList>
            <consortium name="EnsemblPlants"/>
        </authorList>
    </citation>
    <scope>IDENTIFICATION</scope>
    <source>
        <strain evidence="2">SL10</strain>
    </source>
</reference>
<name>A0A0E0GTL0_ORYNI</name>
<feature type="region of interest" description="Disordered" evidence="1">
    <location>
        <begin position="108"/>
        <end position="133"/>
    </location>
</feature>